<feature type="domain" description="Protein kinase" evidence="1">
    <location>
        <begin position="26"/>
        <end position="290"/>
    </location>
</feature>
<dbReference type="PANTHER" id="PTHR44329">
    <property type="entry name" value="SERINE/THREONINE-PROTEIN KINASE TNNI3K-RELATED"/>
    <property type="match status" value="1"/>
</dbReference>
<comment type="caution">
    <text evidence="2">The sequence shown here is derived from an EMBL/GenBank/DDBJ whole genome shotgun (WGS) entry which is preliminary data.</text>
</comment>
<dbReference type="PROSITE" id="PS00109">
    <property type="entry name" value="PROTEIN_KINASE_TYR"/>
    <property type="match status" value="1"/>
</dbReference>
<dbReference type="SUPFAM" id="SSF56112">
    <property type="entry name" value="Protein kinase-like (PK-like)"/>
    <property type="match status" value="1"/>
</dbReference>
<dbReference type="InterPro" id="IPR011009">
    <property type="entry name" value="Kinase-like_dom_sf"/>
</dbReference>
<sequence length="782" mass="88431">MTDEPSSAGNVAGKGVKAHENQRVTKTEVGYFGYGDHADVYRGKLDGKKAAIKQLRGVNTNKIEIRDALRAGLRTQYDTEWRHLKHPNVCPIYLVVDDFGFLPALILEYYPKGSLIKYIENHPTSDEQRLRWVLDVAEGLAYLHSMNVHHGDLRCANIFVNNYLQAVVADYGIAQYFSTSDFTSAKSTGTVRWTGPEVISLPPDPNATPEMLDIFAFGMTMLEALSGKAPYDGKSDTGAIFAIAKSEPPKLPDSIESNEELKNLFTDCTRQKPTERPTAKQVVDRLRPIRGLLGLLVSLTCTKSFLLGGTPRRHRYRYPALTHVHVEVVSRNPTLFLHAFQTLDREKDLAGRLTKLTIWVHALNEVIHLEETPNTVEPSVRPKPSRKLRQLLARRTSDPITPHYSQQSPPLGAVYKYNMFMSVLSKLQNLSELVLVWRTDDGYNKTSPTTCSRLAIDTWSRVAPILRSLTIDMAMFNIYETLRIPQELYALEELHVRITLEKHGAFRSNAGRIFTDNLIPFINRLAPQLISFSLTSLCNLNLDPLFRGLEPTPHLRRLALLLAFQSVEIWSPAALQTFLKDHDTIKELDLRYGECCSPLVPNWQHWSTHDRVLVGEAFTGNNAFTFPHLETLTLGLRFKLTDNNLLGAYASRFSGSVTSLTLIGRSLQMDKIKIILRPFQKTLRTLSMFVQTLTPDVLLQIAVFLPALQDLTLHVERFESSSIEEDGFVQHIGDYRGERAFSQWQLKCIHIREFAYGKGDVPAWDIMRAIAEVVPNLVSWGI</sequence>
<dbReference type="InterPro" id="IPR008266">
    <property type="entry name" value="Tyr_kinase_AS"/>
</dbReference>
<protein>
    <recommendedName>
        <fullName evidence="1">Protein kinase domain-containing protein</fullName>
    </recommendedName>
</protein>
<dbReference type="GO" id="GO:0004674">
    <property type="term" value="F:protein serine/threonine kinase activity"/>
    <property type="evidence" value="ECO:0007669"/>
    <property type="project" value="TreeGrafter"/>
</dbReference>
<dbReference type="InterPro" id="IPR000719">
    <property type="entry name" value="Prot_kinase_dom"/>
</dbReference>
<name>A0AAD5YT78_9AGAR</name>
<dbReference type="Gene3D" id="1.10.510.10">
    <property type="entry name" value="Transferase(Phosphotransferase) domain 1"/>
    <property type="match status" value="1"/>
</dbReference>
<evidence type="ECO:0000313" key="2">
    <source>
        <dbReference type="EMBL" id="KAJ3566500.1"/>
    </source>
</evidence>
<evidence type="ECO:0000259" key="1">
    <source>
        <dbReference type="PROSITE" id="PS50011"/>
    </source>
</evidence>
<dbReference type="Pfam" id="PF00069">
    <property type="entry name" value="Pkinase"/>
    <property type="match status" value="1"/>
</dbReference>
<dbReference type="InterPro" id="IPR051681">
    <property type="entry name" value="Ser/Thr_Kinases-Pseudokinases"/>
</dbReference>
<accession>A0AAD5YT78</accession>
<dbReference type="GO" id="GO:0005524">
    <property type="term" value="F:ATP binding"/>
    <property type="evidence" value="ECO:0007669"/>
    <property type="project" value="InterPro"/>
</dbReference>
<evidence type="ECO:0000313" key="3">
    <source>
        <dbReference type="Proteomes" id="UP001213000"/>
    </source>
</evidence>
<dbReference type="Gene3D" id="3.80.10.10">
    <property type="entry name" value="Ribonuclease Inhibitor"/>
    <property type="match status" value="1"/>
</dbReference>
<dbReference type="SUPFAM" id="SSF52047">
    <property type="entry name" value="RNI-like"/>
    <property type="match status" value="1"/>
</dbReference>
<dbReference type="Proteomes" id="UP001213000">
    <property type="component" value="Unassembled WGS sequence"/>
</dbReference>
<keyword evidence="3" id="KW-1185">Reference proteome</keyword>
<organism evidence="2 3">
    <name type="scientific">Leucocoprinus birnbaumii</name>
    <dbReference type="NCBI Taxonomy" id="56174"/>
    <lineage>
        <taxon>Eukaryota</taxon>
        <taxon>Fungi</taxon>
        <taxon>Dikarya</taxon>
        <taxon>Basidiomycota</taxon>
        <taxon>Agaricomycotina</taxon>
        <taxon>Agaricomycetes</taxon>
        <taxon>Agaricomycetidae</taxon>
        <taxon>Agaricales</taxon>
        <taxon>Agaricineae</taxon>
        <taxon>Agaricaceae</taxon>
        <taxon>Leucocoprinus</taxon>
    </lineage>
</organism>
<dbReference type="PROSITE" id="PS50011">
    <property type="entry name" value="PROTEIN_KINASE_DOM"/>
    <property type="match status" value="1"/>
</dbReference>
<gene>
    <name evidence="2" type="ORF">NP233_g6967</name>
</gene>
<dbReference type="InterPro" id="IPR032675">
    <property type="entry name" value="LRR_dom_sf"/>
</dbReference>
<reference evidence="2" key="1">
    <citation type="submission" date="2022-07" db="EMBL/GenBank/DDBJ databases">
        <title>Genome Sequence of Leucocoprinus birnbaumii.</title>
        <authorList>
            <person name="Buettner E."/>
        </authorList>
    </citation>
    <scope>NUCLEOTIDE SEQUENCE</scope>
    <source>
        <strain evidence="2">VT141</strain>
    </source>
</reference>
<dbReference type="AlphaFoldDB" id="A0AAD5YT78"/>
<proteinExistence type="predicted"/>
<dbReference type="EMBL" id="JANIEX010000483">
    <property type="protein sequence ID" value="KAJ3566500.1"/>
    <property type="molecule type" value="Genomic_DNA"/>
</dbReference>